<feature type="transmembrane region" description="Helical" evidence="9">
    <location>
        <begin position="137"/>
        <end position="156"/>
    </location>
</feature>
<protein>
    <recommendedName>
        <fullName evidence="3 8">NADH-ubiquinone oxidoreductase chain 1</fullName>
        <ecNumber evidence="8">7.1.1.2</ecNumber>
    </recommendedName>
</protein>
<organism evidence="10">
    <name type="scientific">Spadella cephaloptera</name>
    <dbReference type="NCBI Taxonomy" id="52888"/>
    <lineage>
        <taxon>Eukaryota</taxon>
        <taxon>Metazoa</taxon>
        <taxon>Spiralia</taxon>
        <taxon>Gnathifera</taxon>
        <taxon>Chaetognatha</taxon>
        <taxon>Sagittoidea</taxon>
        <taxon>Phragmophora</taxon>
        <taxon>Spadellidae</taxon>
        <taxon>Spadella</taxon>
    </lineage>
</organism>
<keyword evidence="5 9" id="KW-1133">Transmembrane helix</keyword>
<evidence type="ECO:0000256" key="7">
    <source>
        <dbReference type="RuleBase" id="RU000471"/>
    </source>
</evidence>
<proteinExistence type="inferred from homology"/>
<dbReference type="GO" id="GO:0005743">
    <property type="term" value="C:mitochondrial inner membrane"/>
    <property type="evidence" value="ECO:0007669"/>
    <property type="project" value="UniProtKB-SubCell"/>
</dbReference>
<dbReference type="PANTHER" id="PTHR11432:SF3">
    <property type="entry name" value="NADH-UBIQUINONE OXIDOREDUCTASE CHAIN 1"/>
    <property type="match status" value="1"/>
</dbReference>
<dbReference type="AlphaFoldDB" id="A0A141CKF2"/>
<feature type="transmembrane region" description="Helical" evidence="9">
    <location>
        <begin position="92"/>
        <end position="116"/>
    </location>
</feature>
<dbReference type="HAMAP" id="MF_01350">
    <property type="entry name" value="NDH1_NuoH"/>
    <property type="match status" value="1"/>
</dbReference>
<sequence>MVMNYIFQVICVMVATAMFTLLERKTLGYIHLRKGPNKPPGLLVPFADAIKLMTKEYITPMSANSTAFLMAPMILLIIPLLLWSMTSTKAEYFYSNLSVVLILCILSVSVYGTLLAGWSSNSKYALLGAIRVVAQSISYEVTLTVIFLHVMMFLMFSTSLSFVPLFLPMLMITMIFFISCLADTNRSPFDFAEGESELVSGFNTEYSSVGFLIIFLSEYMSILFMSFLVALFFMATNLYEMILITSLIGFLYIWARGTLPRFRYDQLMYLTWKTLLPTSLMSLLIFSCV</sequence>
<dbReference type="InterPro" id="IPR018086">
    <property type="entry name" value="NADH_UbQ_OxRdtase_su1_CS"/>
</dbReference>
<keyword evidence="7" id="KW-0520">NAD</keyword>
<evidence type="ECO:0000256" key="8">
    <source>
        <dbReference type="RuleBase" id="RU000473"/>
    </source>
</evidence>
<feature type="transmembrane region" description="Helical" evidence="9">
    <location>
        <begin position="67"/>
        <end position="86"/>
    </location>
</feature>
<evidence type="ECO:0000256" key="3">
    <source>
        <dbReference type="ARBA" id="ARBA00021009"/>
    </source>
</evidence>
<keyword evidence="8" id="KW-0830">Ubiquinone</keyword>
<keyword evidence="6 9" id="KW-0472">Membrane</keyword>
<dbReference type="InterPro" id="IPR001694">
    <property type="entry name" value="NADH_UbQ_OxRdtase_su1/FPO"/>
</dbReference>
<gene>
    <name evidence="10" type="primary">NADH1</name>
</gene>
<evidence type="ECO:0000256" key="5">
    <source>
        <dbReference type="ARBA" id="ARBA00022989"/>
    </source>
</evidence>
<evidence type="ECO:0000256" key="1">
    <source>
        <dbReference type="ARBA" id="ARBA00004141"/>
    </source>
</evidence>
<evidence type="ECO:0000256" key="2">
    <source>
        <dbReference type="ARBA" id="ARBA00010535"/>
    </source>
</evidence>
<evidence type="ECO:0000256" key="4">
    <source>
        <dbReference type="ARBA" id="ARBA00022692"/>
    </source>
</evidence>
<comment type="catalytic activity">
    <reaction evidence="8">
        <text>a ubiquinone + NADH + 5 H(+)(in) = a ubiquinol + NAD(+) + 4 H(+)(out)</text>
        <dbReference type="Rhea" id="RHEA:29091"/>
        <dbReference type="Rhea" id="RHEA-COMP:9565"/>
        <dbReference type="Rhea" id="RHEA-COMP:9566"/>
        <dbReference type="ChEBI" id="CHEBI:15378"/>
        <dbReference type="ChEBI" id="CHEBI:16389"/>
        <dbReference type="ChEBI" id="CHEBI:17976"/>
        <dbReference type="ChEBI" id="CHEBI:57540"/>
        <dbReference type="ChEBI" id="CHEBI:57945"/>
        <dbReference type="EC" id="7.1.1.2"/>
    </reaction>
</comment>
<feature type="transmembrane region" description="Helical" evidence="9">
    <location>
        <begin position="162"/>
        <end position="182"/>
    </location>
</feature>
<feature type="transmembrane region" description="Helical" evidence="9">
    <location>
        <begin position="209"/>
        <end position="232"/>
    </location>
</feature>
<evidence type="ECO:0000256" key="6">
    <source>
        <dbReference type="ARBA" id="ARBA00023136"/>
    </source>
</evidence>
<dbReference type="PROSITE" id="PS00668">
    <property type="entry name" value="COMPLEX1_ND1_2"/>
    <property type="match status" value="1"/>
</dbReference>
<dbReference type="GO" id="GO:0009060">
    <property type="term" value="P:aerobic respiration"/>
    <property type="evidence" value="ECO:0007669"/>
    <property type="project" value="TreeGrafter"/>
</dbReference>
<dbReference type="GO" id="GO:0003954">
    <property type="term" value="F:NADH dehydrogenase activity"/>
    <property type="evidence" value="ECO:0007669"/>
    <property type="project" value="TreeGrafter"/>
</dbReference>
<comment type="subcellular location">
    <subcellularLocation>
        <location evidence="1">Membrane</location>
        <topology evidence="1">Multi-pass membrane protein</topology>
    </subcellularLocation>
    <subcellularLocation>
        <location evidence="7">Mitochondrion inner membrane</location>
        <topology evidence="7">Multi-pass membrane protein</topology>
    </subcellularLocation>
</comment>
<dbReference type="GO" id="GO:0008137">
    <property type="term" value="F:NADH dehydrogenase (ubiquinone) activity"/>
    <property type="evidence" value="ECO:0007669"/>
    <property type="project" value="UniProtKB-EC"/>
</dbReference>
<reference evidence="10" key="1">
    <citation type="submission" date="2015-03" db="EMBL/GenBank/DDBJ databases">
        <title>Mitochondrial variation in chaetognaths.</title>
        <authorList>
            <person name="Marletaz F."/>
            <person name="Le Parco Y."/>
            <person name="Liu S."/>
            <person name="Peijnenburg K."/>
        </authorList>
    </citation>
    <scope>NUCLEOTIDE SEQUENCE</scope>
    <source>
        <strain evidence="10">SOR-9</strain>
    </source>
</reference>
<name>A0A141CKF2_9BILA</name>
<comment type="similarity">
    <text evidence="2 7">Belongs to the complex I subunit 1 family.</text>
</comment>
<dbReference type="Pfam" id="PF00146">
    <property type="entry name" value="NADHdh"/>
    <property type="match status" value="1"/>
</dbReference>
<dbReference type="EMBL" id="KP899751">
    <property type="protein sequence ID" value="AKS03998.1"/>
    <property type="molecule type" value="Genomic_DNA"/>
</dbReference>
<feature type="transmembrane region" description="Helical" evidence="9">
    <location>
        <begin position="238"/>
        <end position="255"/>
    </location>
</feature>
<feature type="transmembrane region" description="Helical" evidence="9">
    <location>
        <begin position="6"/>
        <end position="23"/>
    </location>
</feature>
<keyword evidence="8 10" id="KW-0496">Mitochondrion</keyword>
<geneLocation type="mitochondrion" evidence="10"/>
<keyword evidence="4 7" id="KW-0812">Transmembrane</keyword>
<evidence type="ECO:0000256" key="9">
    <source>
        <dbReference type="SAM" id="Phobius"/>
    </source>
</evidence>
<dbReference type="EC" id="7.1.1.2" evidence="8"/>
<evidence type="ECO:0000313" key="10">
    <source>
        <dbReference type="EMBL" id="AKS03998.1"/>
    </source>
</evidence>
<accession>A0A141CKF2</accession>
<dbReference type="PANTHER" id="PTHR11432">
    <property type="entry name" value="NADH DEHYDROGENASE SUBUNIT 1"/>
    <property type="match status" value="1"/>
</dbReference>